<dbReference type="GO" id="GO:0032259">
    <property type="term" value="P:methylation"/>
    <property type="evidence" value="ECO:0007669"/>
    <property type="project" value="UniProtKB-KW"/>
</dbReference>
<evidence type="ECO:0000313" key="3">
    <source>
        <dbReference type="EMBL" id="RRD05966.1"/>
    </source>
</evidence>
<gene>
    <name evidence="3" type="ORF">EII34_04570</name>
</gene>
<dbReference type="AlphaFoldDB" id="A0A3P1TAS3"/>
<dbReference type="Gene3D" id="3.40.50.150">
    <property type="entry name" value="Vaccinia Virus protein VP39"/>
    <property type="match status" value="1"/>
</dbReference>
<keyword evidence="1 3" id="KW-0808">Transferase</keyword>
<evidence type="ECO:0000313" key="4">
    <source>
        <dbReference type="Proteomes" id="UP000280819"/>
    </source>
</evidence>
<sequence length="203" mass="22187">MAHDFDHDAPTWDDKPERLERSHRVAAAMRPLIPAGHPRTVELGAGTGMLSRCLAEHLGHVVLLDASPGMVEVARRETRAHGWEARVADLTDGEIDGGPYDLVLSQLAMHHIPDVSALLTRVHRCLVPGGRLLVADLDHDAEGHYHAHVDGFDGHHGFHRGEFAIWLEAAGFTAVEFHDVGNIGKEVEGHRQDFPLFLAAATA</sequence>
<comment type="caution">
    <text evidence="3">The sequence shown here is derived from an EMBL/GenBank/DDBJ whole genome shotgun (WGS) entry which is preliminary data.</text>
</comment>
<dbReference type="EMBL" id="RQZG01000004">
    <property type="protein sequence ID" value="RRD05966.1"/>
    <property type="molecule type" value="Genomic_DNA"/>
</dbReference>
<dbReference type="InterPro" id="IPR013216">
    <property type="entry name" value="Methyltransf_11"/>
</dbReference>
<dbReference type="Proteomes" id="UP000280819">
    <property type="component" value="Unassembled WGS sequence"/>
</dbReference>
<name>A0A3P1TAS3_9ACTN</name>
<evidence type="ECO:0000259" key="2">
    <source>
        <dbReference type="Pfam" id="PF08241"/>
    </source>
</evidence>
<dbReference type="Pfam" id="PF08241">
    <property type="entry name" value="Methyltransf_11"/>
    <property type="match status" value="1"/>
</dbReference>
<dbReference type="OrthoDB" id="9791837at2"/>
<dbReference type="SUPFAM" id="SSF53335">
    <property type="entry name" value="S-adenosyl-L-methionine-dependent methyltransferases"/>
    <property type="match status" value="1"/>
</dbReference>
<dbReference type="RefSeq" id="WP_124843402.1">
    <property type="nucleotide sequence ID" value="NZ_JAUNKP010000007.1"/>
</dbReference>
<protein>
    <submittedName>
        <fullName evidence="3">Methyltransferase domain-containing protein</fullName>
    </submittedName>
</protein>
<dbReference type="CDD" id="cd02440">
    <property type="entry name" value="AdoMet_MTases"/>
    <property type="match status" value="1"/>
</dbReference>
<dbReference type="PANTHER" id="PTHR43861">
    <property type="entry name" value="TRANS-ACONITATE 2-METHYLTRANSFERASE-RELATED"/>
    <property type="match status" value="1"/>
</dbReference>
<dbReference type="GO" id="GO:0008757">
    <property type="term" value="F:S-adenosylmethionine-dependent methyltransferase activity"/>
    <property type="evidence" value="ECO:0007669"/>
    <property type="project" value="InterPro"/>
</dbReference>
<organism evidence="3 4">
    <name type="scientific">Arachnia propionica</name>
    <dbReference type="NCBI Taxonomy" id="1750"/>
    <lineage>
        <taxon>Bacteria</taxon>
        <taxon>Bacillati</taxon>
        <taxon>Actinomycetota</taxon>
        <taxon>Actinomycetes</taxon>
        <taxon>Propionibacteriales</taxon>
        <taxon>Propionibacteriaceae</taxon>
        <taxon>Arachnia</taxon>
    </lineage>
</organism>
<dbReference type="InterPro" id="IPR029063">
    <property type="entry name" value="SAM-dependent_MTases_sf"/>
</dbReference>
<dbReference type="PANTHER" id="PTHR43861:SF3">
    <property type="entry name" value="PUTATIVE (AFU_ORTHOLOGUE AFUA_2G14390)-RELATED"/>
    <property type="match status" value="1"/>
</dbReference>
<feature type="domain" description="Methyltransferase type 11" evidence="2">
    <location>
        <begin position="42"/>
        <end position="134"/>
    </location>
</feature>
<accession>A0A3P1TAS3</accession>
<reference evidence="3 4" key="1">
    <citation type="submission" date="2018-11" db="EMBL/GenBank/DDBJ databases">
        <title>Genomes From Bacteria Associated with the Canine Oral Cavity: a Test Case for Automated Genome-Based Taxonomic Assignment.</title>
        <authorList>
            <person name="Coil D.A."/>
            <person name="Jospin G."/>
            <person name="Darling A.E."/>
            <person name="Wallis C."/>
            <person name="Davis I.J."/>
            <person name="Harris S."/>
            <person name="Eisen J.A."/>
            <person name="Holcombe L.J."/>
            <person name="O'Flynn C."/>
        </authorList>
    </citation>
    <scope>NUCLEOTIDE SEQUENCE [LARGE SCALE GENOMIC DNA]</scope>
    <source>
        <strain evidence="3 4">OH887_COT-365</strain>
    </source>
</reference>
<proteinExistence type="predicted"/>
<keyword evidence="3" id="KW-0489">Methyltransferase</keyword>
<evidence type="ECO:0000256" key="1">
    <source>
        <dbReference type="ARBA" id="ARBA00022679"/>
    </source>
</evidence>